<evidence type="ECO:0000256" key="2">
    <source>
        <dbReference type="ARBA" id="ARBA00005907"/>
    </source>
</evidence>
<feature type="compositionally biased region" description="Acidic residues" evidence="4">
    <location>
        <begin position="620"/>
        <end position="629"/>
    </location>
</feature>
<dbReference type="AlphaFoldDB" id="A0A1S6YG16"/>
<dbReference type="GO" id="GO:0005730">
    <property type="term" value="C:nucleolus"/>
    <property type="evidence" value="ECO:0007669"/>
    <property type="project" value="TreeGrafter"/>
</dbReference>
<reference evidence="5" key="2">
    <citation type="journal article" date="2017" name="Plant J.">
        <title>Concomitant loss of NDH complex-related genes within chloroplast and nuclear genomes in some orchids.</title>
        <authorList>
            <person name="Lin C.S."/>
            <person name="Chen J.J."/>
            <person name="Chiu C.C."/>
            <person name="Hsiao H.C."/>
            <person name="Yang C.J."/>
            <person name="Jin X.H."/>
            <person name="Leebens-Mack J."/>
            <person name="dePamphilis C.W."/>
            <person name="Huang Y.T."/>
            <person name="Yang L.H."/>
            <person name="Chang W.J."/>
            <person name="Kui L."/>
            <person name="Wong G.K."/>
            <person name="Hu J.M."/>
            <person name="Wang W."/>
            <person name="Shih M.C."/>
        </authorList>
    </citation>
    <scope>NUCLEOTIDE SEQUENCE</scope>
</reference>
<dbReference type="KEGG" id="peq:110023070"/>
<accession>A0A1S6YG16</accession>
<dbReference type="GO" id="GO:0042273">
    <property type="term" value="P:ribosomal large subunit biogenesis"/>
    <property type="evidence" value="ECO:0007669"/>
    <property type="project" value="TreeGrafter"/>
</dbReference>
<dbReference type="InterPro" id="IPR005343">
    <property type="entry name" value="Noc2"/>
</dbReference>
<reference evidence="5" key="1">
    <citation type="submission" date="2016-05" db="EMBL/GenBank/DDBJ databases">
        <authorList>
            <person name="Lavstsen T."/>
            <person name="Jespersen J.S."/>
        </authorList>
    </citation>
    <scope>NUCLEOTIDE SEQUENCE</scope>
</reference>
<feature type="compositionally biased region" description="Basic residues" evidence="4">
    <location>
        <begin position="638"/>
        <end position="651"/>
    </location>
</feature>
<feature type="region of interest" description="Disordered" evidence="4">
    <location>
        <begin position="612"/>
        <end position="753"/>
    </location>
</feature>
<feature type="compositionally biased region" description="Basic residues" evidence="4">
    <location>
        <begin position="716"/>
        <end position="753"/>
    </location>
</feature>
<dbReference type="EMBL" id="KX215856">
    <property type="protein sequence ID" value="AQX44208.1"/>
    <property type="molecule type" value="mRNA"/>
</dbReference>
<dbReference type="OrthoDB" id="10266662at2759"/>
<dbReference type="GeneID" id="110030117"/>
<dbReference type="RefSeq" id="XP_020577949.1">
    <property type="nucleotide sequence ID" value="XM_020722290.1"/>
</dbReference>
<dbReference type="PANTHER" id="PTHR12687">
    <property type="entry name" value="NUCLEOLAR COMPLEX 2 AND RAD4-RELATED"/>
    <property type="match status" value="1"/>
</dbReference>
<dbReference type="GO" id="GO:0030690">
    <property type="term" value="C:Noc1p-Noc2p complex"/>
    <property type="evidence" value="ECO:0007669"/>
    <property type="project" value="TreeGrafter"/>
</dbReference>
<dbReference type="KEGG" id="peq:110030117"/>
<feature type="region of interest" description="Disordered" evidence="4">
    <location>
        <begin position="1"/>
        <end position="22"/>
    </location>
</feature>
<dbReference type="Pfam" id="PF03715">
    <property type="entry name" value="Noc2"/>
    <property type="match status" value="1"/>
</dbReference>
<dbReference type="PANTHER" id="PTHR12687:SF4">
    <property type="entry name" value="NUCLEOLAR COMPLEX PROTEIN 2 HOMOLOG"/>
    <property type="match status" value="1"/>
</dbReference>
<dbReference type="GeneID" id="110023070"/>
<feature type="region of interest" description="Disordered" evidence="4">
    <location>
        <begin position="335"/>
        <end position="355"/>
    </location>
</feature>
<proteinExistence type="evidence at transcript level"/>
<organism evidence="5">
    <name type="scientific">Phalaenopsis equestris</name>
    <name type="common">Moth orchid</name>
    <dbReference type="NCBI Taxonomy" id="78828"/>
    <lineage>
        <taxon>Eukaryota</taxon>
        <taxon>Viridiplantae</taxon>
        <taxon>Streptophyta</taxon>
        <taxon>Embryophyta</taxon>
        <taxon>Tracheophyta</taxon>
        <taxon>Spermatophyta</taxon>
        <taxon>Magnoliopsida</taxon>
        <taxon>Liliopsida</taxon>
        <taxon>Asparagales</taxon>
        <taxon>Orchidaceae</taxon>
        <taxon>Epidendroideae</taxon>
        <taxon>Vandeae</taxon>
        <taxon>Aeridinae</taxon>
        <taxon>Phalaenopsis</taxon>
    </lineage>
</organism>
<feature type="compositionally biased region" description="Acidic residues" evidence="4">
    <location>
        <begin position="667"/>
        <end position="695"/>
    </location>
</feature>
<dbReference type="GO" id="GO:0005654">
    <property type="term" value="C:nucleoplasm"/>
    <property type="evidence" value="ECO:0007669"/>
    <property type="project" value="TreeGrafter"/>
</dbReference>
<feature type="compositionally biased region" description="Basic and acidic residues" evidence="4">
    <location>
        <begin position="652"/>
        <end position="666"/>
    </location>
</feature>
<keyword evidence="3" id="KW-0539">Nucleus</keyword>
<dbReference type="RefSeq" id="XP_020588355.1">
    <property type="nucleotide sequence ID" value="XM_020732696.1"/>
</dbReference>
<comment type="subcellular location">
    <subcellularLocation>
        <location evidence="1">Nucleus</location>
    </subcellularLocation>
</comment>
<feature type="compositionally biased region" description="Basic and acidic residues" evidence="4">
    <location>
        <begin position="696"/>
        <end position="715"/>
    </location>
</feature>
<name>A0A1S6YG16_PHAEQ</name>
<protein>
    <submittedName>
        <fullName evidence="5">Nucleolar complex protein 2-like protein</fullName>
    </submittedName>
</protein>
<evidence type="ECO:0000313" key="5">
    <source>
        <dbReference type="EMBL" id="AQX44208.1"/>
    </source>
</evidence>
<sequence length="753" mass="85318">MMSDLVDSGESLPKLRQTAANHVKQLQRLQEKDPEFYQYLKENDKELLDFNAEDITDDEGSDLEDDVDSKLTTETFQTPSPKVITTTNIDSWCTAIKQNRSLGSIRSMLRAFRTACHHGDDANDGSEQKFSILSSSVFNKIMVFVLNEMDGILRELLEAPSTGGKKETVLDLMTTKAWKSHGSLLRLYLGNALHILNEMTDEQMISFTLKRLKASVVFLAAFPVLLRKYIRVVLHTWGTGTGALPVVSFLFLRDLCVRLGSDCLESCLKGVYKAYVMNCKLPKHLTRSKLQHINFLGNCICELYGLDTISAYQHAFVSIRQLAVVLRGSINERGPQAVKGKKKGKNQQESSKPSKKQVEKTYQKVYDWQFIFCLELWTKIICAYNSEADFGPLAYPLTQIISGVATLVPSARYFPLRLRCIKMLTGIAAATDTFIPVNTLLLDMLDMKELHTPPKGGVGKAVDLQSVKQLDKLTLKTRAFQEECIYATVEELAEHLAPWSCSVAFFELSFIPLVRLRSFCKSTKVDRLRREIRELIRQVEANCDFTISKRNGISLSLSDHTQATFLEAEKKSKSSPLLQFITNLHQRVRQRAGSLVESSVVVGAESSVFGSKFSETDQQSYEEDEEEGAEAFSSSWMPHKKSKSAKQKPKLSKRDDDELKHSRALDEDVVEDLILSSDDDEDEEDEEEEDNDDDEVHAHNEGKISNDGHGQESHQSKTKNLRKRKRRFFQTQNKKKKINGNKSNRKGPVRRRN</sequence>
<comment type="similarity">
    <text evidence="2">Belongs to the NOC2 family.</text>
</comment>
<evidence type="ECO:0000256" key="3">
    <source>
        <dbReference type="ARBA" id="ARBA00023242"/>
    </source>
</evidence>
<evidence type="ECO:0000256" key="4">
    <source>
        <dbReference type="SAM" id="MobiDB-lite"/>
    </source>
</evidence>
<dbReference type="GO" id="GO:0030691">
    <property type="term" value="C:Noc2p-Noc3p complex"/>
    <property type="evidence" value="ECO:0007669"/>
    <property type="project" value="TreeGrafter"/>
</dbReference>
<evidence type="ECO:0000256" key="1">
    <source>
        <dbReference type="ARBA" id="ARBA00004123"/>
    </source>
</evidence>